<protein>
    <submittedName>
        <fullName evidence="1">Uncharacterized protein</fullName>
    </submittedName>
</protein>
<reference evidence="1" key="1">
    <citation type="journal article" date="2020" name="Stud. Mycol.">
        <title>101 Dothideomycetes genomes: a test case for predicting lifestyles and emergence of pathogens.</title>
        <authorList>
            <person name="Haridas S."/>
            <person name="Albert R."/>
            <person name="Binder M."/>
            <person name="Bloem J."/>
            <person name="Labutti K."/>
            <person name="Salamov A."/>
            <person name="Andreopoulos B."/>
            <person name="Baker S."/>
            <person name="Barry K."/>
            <person name="Bills G."/>
            <person name="Bluhm B."/>
            <person name="Cannon C."/>
            <person name="Castanera R."/>
            <person name="Culley D."/>
            <person name="Daum C."/>
            <person name="Ezra D."/>
            <person name="Gonzalez J."/>
            <person name="Henrissat B."/>
            <person name="Kuo A."/>
            <person name="Liang C."/>
            <person name="Lipzen A."/>
            <person name="Lutzoni F."/>
            <person name="Magnuson J."/>
            <person name="Mondo S."/>
            <person name="Nolan M."/>
            <person name="Ohm R."/>
            <person name="Pangilinan J."/>
            <person name="Park H.-J."/>
            <person name="Ramirez L."/>
            <person name="Alfaro M."/>
            <person name="Sun H."/>
            <person name="Tritt A."/>
            <person name="Yoshinaga Y."/>
            <person name="Zwiers L.-H."/>
            <person name="Turgeon B."/>
            <person name="Goodwin S."/>
            <person name="Spatafora J."/>
            <person name="Crous P."/>
            <person name="Grigoriev I."/>
        </authorList>
    </citation>
    <scope>NUCLEOTIDE SEQUENCE</scope>
    <source>
        <strain evidence="1">CBS 207.26</strain>
    </source>
</reference>
<evidence type="ECO:0000313" key="1">
    <source>
        <dbReference type="EMBL" id="KAF2179327.1"/>
    </source>
</evidence>
<dbReference type="AlphaFoldDB" id="A0A6A6DIK5"/>
<dbReference type="EMBL" id="ML994667">
    <property type="protein sequence ID" value="KAF2179327.1"/>
    <property type="molecule type" value="Genomic_DNA"/>
</dbReference>
<dbReference type="OrthoDB" id="4927418at2759"/>
<sequence>GSPLLLILYLFYNTNLIKVYKIENIDAVRYINNISILAVNLTALKNYKTLKAIY</sequence>
<gene>
    <name evidence="1" type="ORF">K469DRAFT_596369</name>
</gene>
<proteinExistence type="predicted"/>
<accession>A0A6A6DIK5</accession>
<name>A0A6A6DIK5_9PEZI</name>
<organism evidence="1 2">
    <name type="scientific">Zopfia rhizophila CBS 207.26</name>
    <dbReference type="NCBI Taxonomy" id="1314779"/>
    <lineage>
        <taxon>Eukaryota</taxon>
        <taxon>Fungi</taxon>
        <taxon>Dikarya</taxon>
        <taxon>Ascomycota</taxon>
        <taxon>Pezizomycotina</taxon>
        <taxon>Dothideomycetes</taxon>
        <taxon>Dothideomycetes incertae sedis</taxon>
        <taxon>Zopfiaceae</taxon>
        <taxon>Zopfia</taxon>
    </lineage>
</organism>
<dbReference type="Proteomes" id="UP000800200">
    <property type="component" value="Unassembled WGS sequence"/>
</dbReference>
<keyword evidence="2" id="KW-1185">Reference proteome</keyword>
<evidence type="ECO:0000313" key="2">
    <source>
        <dbReference type="Proteomes" id="UP000800200"/>
    </source>
</evidence>
<feature type="non-terminal residue" evidence="1">
    <location>
        <position position="1"/>
    </location>
</feature>